<evidence type="ECO:0000313" key="5">
    <source>
        <dbReference type="Proteomes" id="UP000221384"/>
    </source>
</evidence>
<dbReference type="InterPro" id="IPR001647">
    <property type="entry name" value="HTH_TetR"/>
</dbReference>
<accession>A0ABX4LNJ9</accession>
<protein>
    <submittedName>
        <fullName evidence="4">TetR family transcriptional regulator</fullName>
    </submittedName>
</protein>
<comment type="caution">
    <text evidence="4">The sequence shown here is derived from an EMBL/GenBank/DDBJ whole genome shotgun (WGS) entry which is preliminary data.</text>
</comment>
<evidence type="ECO:0000256" key="2">
    <source>
        <dbReference type="PROSITE-ProRule" id="PRU00335"/>
    </source>
</evidence>
<evidence type="ECO:0000313" key="4">
    <source>
        <dbReference type="EMBL" id="PHO09062.1"/>
    </source>
</evidence>
<dbReference type="Proteomes" id="UP000221384">
    <property type="component" value="Unassembled WGS sequence"/>
</dbReference>
<dbReference type="PRINTS" id="PR00455">
    <property type="entry name" value="HTHTETR"/>
</dbReference>
<dbReference type="InterPro" id="IPR009057">
    <property type="entry name" value="Homeodomain-like_sf"/>
</dbReference>
<organism evidence="4 5">
    <name type="scientific">Malaciobacter canalis</name>
    <dbReference type="NCBI Taxonomy" id="1912871"/>
    <lineage>
        <taxon>Bacteria</taxon>
        <taxon>Pseudomonadati</taxon>
        <taxon>Campylobacterota</taxon>
        <taxon>Epsilonproteobacteria</taxon>
        <taxon>Campylobacterales</taxon>
        <taxon>Arcobacteraceae</taxon>
        <taxon>Malaciobacter</taxon>
    </lineage>
</organism>
<dbReference type="InterPro" id="IPR013571">
    <property type="entry name" value="Tscrpt_reg_QacR_C"/>
</dbReference>
<dbReference type="Gene3D" id="1.10.357.10">
    <property type="entry name" value="Tetracycline Repressor, domain 2"/>
    <property type="match status" value="1"/>
</dbReference>
<evidence type="ECO:0000259" key="3">
    <source>
        <dbReference type="PROSITE" id="PS50977"/>
    </source>
</evidence>
<name>A0ABX4LNJ9_9BACT</name>
<keyword evidence="1 2" id="KW-0238">DNA-binding</keyword>
<dbReference type="EMBL" id="NWVW01000015">
    <property type="protein sequence ID" value="PHO09062.1"/>
    <property type="molecule type" value="Genomic_DNA"/>
</dbReference>
<keyword evidence="5" id="KW-1185">Reference proteome</keyword>
<proteinExistence type="predicted"/>
<dbReference type="InterPro" id="IPR050624">
    <property type="entry name" value="HTH-type_Tx_Regulator"/>
</dbReference>
<dbReference type="Pfam" id="PF00440">
    <property type="entry name" value="TetR_N"/>
    <property type="match status" value="1"/>
</dbReference>
<dbReference type="Pfam" id="PF08360">
    <property type="entry name" value="TetR_C_5"/>
    <property type="match status" value="1"/>
</dbReference>
<evidence type="ECO:0000256" key="1">
    <source>
        <dbReference type="ARBA" id="ARBA00023125"/>
    </source>
</evidence>
<dbReference type="PROSITE" id="PS50977">
    <property type="entry name" value="HTH_TETR_2"/>
    <property type="match status" value="1"/>
</dbReference>
<dbReference type="PANTHER" id="PTHR43479:SF11">
    <property type="entry name" value="ACREF_ENVCD OPERON REPRESSOR-RELATED"/>
    <property type="match status" value="1"/>
</dbReference>
<feature type="DNA-binding region" description="H-T-H motif" evidence="2">
    <location>
        <begin position="43"/>
        <end position="62"/>
    </location>
</feature>
<sequence>MTILLAYYYGGLMPKIVNKEERRREIALSCSDLIHEVGIKKLTVSQAAKTAGIGKGTIYEYFENKEDIIFEIINIHIDKYHEEFEKNIQKEKTTRDKVLHFFKFAIDDSEENMKHFDGFKEYLSIVLSEENEQMLNFNCSCSSFFQVQLTKILQEGINKGELKNEAIDLVEVIMVYERGLSITKMTQNDADIKVLCKKFIDSLFELVEIKKD</sequence>
<dbReference type="PANTHER" id="PTHR43479">
    <property type="entry name" value="ACREF/ENVCD OPERON REPRESSOR-RELATED"/>
    <property type="match status" value="1"/>
</dbReference>
<gene>
    <name evidence="4" type="ORF">CPG37_11480</name>
</gene>
<dbReference type="SUPFAM" id="SSF46689">
    <property type="entry name" value="Homeodomain-like"/>
    <property type="match status" value="1"/>
</dbReference>
<reference evidence="4 5" key="1">
    <citation type="submission" date="2017-09" db="EMBL/GenBank/DDBJ databases">
        <authorList>
            <person name="Perez-Cataluna A."/>
            <person name="Figueras M.J."/>
            <person name="Salas-Masso N."/>
        </authorList>
    </citation>
    <scope>NUCLEOTIDE SEQUENCE [LARGE SCALE GENOMIC DNA]</scope>
    <source>
        <strain evidence="4 5">F138-33</strain>
    </source>
</reference>
<feature type="domain" description="HTH tetR-type" evidence="3">
    <location>
        <begin position="20"/>
        <end position="80"/>
    </location>
</feature>